<evidence type="ECO:0000256" key="9">
    <source>
        <dbReference type="ARBA" id="ARBA00023033"/>
    </source>
</evidence>
<proteinExistence type="inferred from homology"/>
<feature type="domain" description="Auxiliary Activity family 9 catalytic" evidence="17">
    <location>
        <begin position="31"/>
        <end position="244"/>
    </location>
</feature>
<keyword evidence="19" id="KW-1185">Reference proteome</keyword>
<evidence type="ECO:0000256" key="10">
    <source>
        <dbReference type="ARBA" id="ARBA00023157"/>
    </source>
</evidence>
<reference evidence="18 19" key="1">
    <citation type="submission" date="2017-06" db="EMBL/GenBank/DDBJ databases">
        <title>Cmopartive genomic analysis of Ambrosia Fusariam Clade fungi.</title>
        <authorList>
            <person name="Stajich J.E."/>
            <person name="Carrillo J."/>
            <person name="Kijimoto T."/>
            <person name="Eskalen A."/>
            <person name="O'Donnell K."/>
            <person name="Kasson M."/>
        </authorList>
    </citation>
    <scope>NUCLEOTIDE SEQUENCE [LARGE SCALE GENOMIC DNA]</scope>
    <source>
        <strain evidence="18 19">NRRL 20438</strain>
    </source>
</reference>
<keyword evidence="11" id="KW-0119">Carbohydrate metabolism</keyword>
<dbReference type="AlphaFoldDB" id="A0A428SVJ5"/>
<organism evidence="18 19">
    <name type="scientific">Fusarium ambrosium</name>
    <dbReference type="NCBI Taxonomy" id="131363"/>
    <lineage>
        <taxon>Eukaryota</taxon>
        <taxon>Fungi</taxon>
        <taxon>Dikarya</taxon>
        <taxon>Ascomycota</taxon>
        <taxon>Pezizomycotina</taxon>
        <taxon>Sordariomycetes</taxon>
        <taxon>Hypocreomycetidae</taxon>
        <taxon>Hypocreales</taxon>
        <taxon>Nectriaceae</taxon>
        <taxon>Fusarium</taxon>
        <taxon>Fusarium solani species complex</taxon>
    </lineage>
</organism>
<evidence type="ECO:0000256" key="12">
    <source>
        <dbReference type="ARBA" id="ARBA00023326"/>
    </source>
</evidence>
<evidence type="ECO:0000256" key="7">
    <source>
        <dbReference type="ARBA" id="ARBA00023002"/>
    </source>
</evidence>
<dbReference type="InterPro" id="IPR049892">
    <property type="entry name" value="AA9"/>
</dbReference>
<keyword evidence="3" id="KW-0964">Secreted</keyword>
<keyword evidence="12" id="KW-0624">Polysaccharide degradation</keyword>
<keyword evidence="7" id="KW-0560">Oxidoreductase</keyword>
<comment type="catalytic activity">
    <reaction evidence="14">
        <text>[(1-&gt;4)-beta-D-glucosyl]n+m + reduced acceptor + O2 = 4-dehydro-beta-D-glucosyl-[(1-&gt;4)-beta-D-glucosyl]n-1 + [(1-&gt;4)-beta-D-glucosyl]m + acceptor + H2O.</text>
        <dbReference type="EC" id="1.14.99.56"/>
    </reaction>
</comment>
<evidence type="ECO:0000313" key="19">
    <source>
        <dbReference type="Proteomes" id="UP000288429"/>
    </source>
</evidence>
<evidence type="ECO:0000256" key="1">
    <source>
        <dbReference type="ARBA" id="ARBA00001973"/>
    </source>
</evidence>
<feature type="signal peptide" evidence="16">
    <location>
        <begin position="1"/>
        <end position="30"/>
    </location>
</feature>
<dbReference type="Proteomes" id="UP000288429">
    <property type="component" value="Unassembled WGS sequence"/>
</dbReference>
<dbReference type="GO" id="GO:0030245">
    <property type="term" value="P:cellulose catabolic process"/>
    <property type="evidence" value="ECO:0007669"/>
    <property type="project" value="UniProtKB-KW"/>
</dbReference>
<comment type="subcellular location">
    <subcellularLocation>
        <location evidence="2">Secreted</location>
    </subcellularLocation>
</comment>
<protein>
    <recommendedName>
        <fullName evidence="15">lytic cellulose monooxygenase (C4-dehydrogenating)</fullName>
        <ecNumber evidence="15">1.14.99.56</ecNumber>
    </recommendedName>
</protein>
<evidence type="ECO:0000256" key="5">
    <source>
        <dbReference type="ARBA" id="ARBA00022729"/>
    </source>
</evidence>
<dbReference type="Pfam" id="PF03443">
    <property type="entry name" value="AA9"/>
    <property type="match status" value="1"/>
</dbReference>
<evidence type="ECO:0000256" key="16">
    <source>
        <dbReference type="SAM" id="SignalP"/>
    </source>
</evidence>
<dbReference type="InterPro" id="IPR005103">
    <property type="entry name" value="AA9_LPMO"/>
</dbReference>
<accession>A0A428SVJ5</accession>
<dbReference type="GO" id="GO:0005576">
    <property type="term" value="C:extracellular region"/>
    <property type="evidence" value="ECO:0007669"/>
    <property type="project" value="UniProtKB-SubCell"/>
</dbReference>
<evidence type="ECO:0000256" key="8">
    <source>
        <dbReference type="ARBA" id="ARBA00023008"/>
    </source>
</evidence>
<feature type="chain" id="PRO_5019255850" description="lytic cellulose monooxygenase (C4-dehydrogenating)" evidence="16">
    <location>
        <begin position="31"/>
        <end position="279"/>
    </location>
</feature>
<dbReference type="Gene3D" id="2.70.50.70">
    <property type="match status" value="1"/>
</dbReference>
<keyword evidence="9" id="KW-0503">Monooxygenase</keyword>
<evidence type="ECO:0000256" key="13">
    <source>
        <dbReference type="ARBA" id="ARBA00044502"/>
    </source>
</evidence>
<keyword evidence="4" id="KW-0479">Metal-binding</keyword>
<evidence type="ECO:0000256" key="15">
    <source>
        <dbReference type="ARBA" id="ARBA00047174"/>
    </source>
</evidence>
<evidence type="ECO:0000256" key="4">
    <source>
        <dbReference type="ARBA" id="ARBA00022723"/>
    </source>
</evidence>
<comment type="similarity">
    <text evidence="13">Belongs to the polysaccharide monooxygenase AA9 family.</text>
</comment>
<keyword evidence="6" id="KW-0136">Cellulose degradation</keyword>
<name>A0A428SVJ5_9HYPO</name>
<evidence type="ECO:0000313" key="18">
    <source>
        <dbReference type="EMBL" id="RSL93726.1"/>
    </source>
</evidence>
<dbReference type="CDD" id="cd21175">
    <property type="entry name" value="LPMO_AA9"/>
    <property type="match status" value="1"/>
</dbReference>
<dbReference type="PANTHER" id="PTHR33353">
    <property type="entry name" value="PUTATIVE (AFU_ORTHOLOGUE AFUA_1G12560)-RELATED"/>
    <property type="match status" value="1"/>
</dbReference>
<dbReference type="EC" id="1.14.99.56" evidence="15"/>
<dbReference type="EMBL" id="NIZV01000337">
    <property type="protein sequence ID" value="RSL93726.1"/>
    <property type="molecule type" value="Genomic_DNA"/>
</dbReference>
<dbReference type="GO" id="GO:0046872">
    <property type="term" value="F:metal ion binding"/>
    <property type="evidence" value="ECO:0007669"/>
    <property type="project" value="UniProtKB-KW"/>
</dbReference>
<comment type="cofactor">
    <cofactor evidence="1">
        <name>Cu(2+)</name>
        <dbReference type="ChEBI" id="CHEBI:29036"/>
    </cofactor>
</comment>
<evidence type="ECO:0000256" key="2">
    <source>
        <dbReference type="ARBA" id="ARBA00004613"/>
    </source>
</evidence>
<evidence type="ECO:0000256" key="3">
    <source>
        <dbReference type="ARBA" id="ARBA00022525"/>
    </source>
</evidence>
<evidence type="ECO:0000259" key="17">
    <source>
        <dbReference type="Pfam" id="PF03443"/>
    </source>
</evidence>
<gene>
    <name evidence="18" type="ORF">CDV31_014581</name>
</gene>
<evidence type="ECO:0000256" key="11">
    <source>
        <dbReference type="ARBA" id="ARBA00023277"/>
    </source>
</evidence>
<sequence>MLVMTFFTSMSTLCASTWIYLLFSAVCVSAHGHVTQVIINGVAYGGYLSTSFPLQRKPPVVLGWTIEQRDNGFVSPDKYGHPDIICHRDATPAQGHVQVAAGDTITIKWSSWPENHRGPVLDFLANCNGPCETVDKTKLEFFKIDGMGLISQGRPGKYADGALRDNGYTWSVRIPSNIAPGNYVLRHEIIALHSGLERNGAQNYPQCFNLKITGSGSDKPAGYLGTELYKANDPGILVNVYASPLNYQVPGPTIVRGGVTSIRQSPSRATTTAKCTTRS</sequence>
<keyword evidence="5 16" id="KW-0732">Signal</keyword>
<dbReference type="PANTHER" id="PTHR33353:SF36">
    <property type="entry name" value="ENDO-BETA-1,4-GLUCANASE D"/>
    <property type="match status" value="1"/>
</dbReference>
<keyword evidence="8" id="KW-0186">Copper</keyword>
<comment type="caution">
    <text evidence="18">The sequence shown here is derived from an EMBL/GenBank/DDBJ whole genome shotgun (WGS) entry which is preliminary data.</text>
</comment>
<keyword evidence="10" id="KW-1015">Disulfide bond</keyword>
<evidence type="ECO:0000256" key="14">
    <source>
        <dbReference type="ARBA" id="ARBA00045077"/>
    </source>
</evidence>
<evidence type="ECO:0000256" key="6">
    <source>
        <dbReference type="ARBA" id="ARBA00023001"/>
    </source>
</evidence>
<dbReference type="GO" id="GO:0004497">
    <property type="term" value="F:monooxygenase activity"/>
    <property type="evidence" value="ECO:0007669"/>
    <property type="project" value="UniProtKB-KW"/>
</dbReference>